<dbReference type="STRING" id="1629.IV50_GL001197"/>
<dbReference type="Proteomes" id="UP000254621">
    <property type="component" value="Unassembled WGS sequence"/>
</dbReference>
<protein>
    <submittedName>
        <fullName evidence="1">Phage major tail protein, phi13 family</fullName>
    </submittedName>
</protein>
<dbReference type="AlphaFoldDB" id="A0A380P9A0"/>
<reference evidence="1 2" key="1">
    <citation type="submission" date="2018-06" db="EMBL/GenBank/DDBJ databases">
        <authorList>
            <consortium name="Pathogen Informatics"/>
            <person name="Doyle S."/>
        </authorList>
    </citation>
    <scope>NUCLEOTIDE SEQUENCE [LARGE SCALE GENOMIC DNA]</scope>
    <source>
        <strain evidence="1 2">NCTC13645</strain>
    </source>
</reference>
<dbReference type="EMBL" id="UHIV01000007">
    <property type="protein sequence ID" value="SUP61424.1"/>
    <property type="molecule type" value="Genomic_DNA"/>
</dbReference>
<organism evidence="1 2">
    <name type="scientific">Weissella viridescens</name>
    <name type="common">Lactobacillus viridescens</name>
    <dbReference type="NCBI Taxonomy" id="1629"/>
    <lineage>
        <taxon>Bacteria</taxon>
        <taxon>Bacillati</taxon>
        <taxon>Bacillota</taxon>
        <taxon>Bacilli</taxon>
        <taxon>Lactobacillales</taxon>
        <taxon>Lactobacillaceae</taxon>
        <taxon>Weissella</taxon>
    </lineage>
</organism>
<dbReference type="NCBIfam" id="TIGR01603">
    <property type="entry name" value="maj_tail_phi13"/>
    <property type="match status" value="1"/>
</dbReference>
<dbReference type="InterPro" id="IPR006490">
    <property type="entry name" value="Maj_tail_phi13"/>
</dbReference>
<proteinExistence type="predicted"/>
<name>A0A380P9A0_WEIVI</name>
<dbReference type="Pfam" id="PF04630">
    <property type="entry name" value="Phage_TTP_1"/>
    <property type="match status" value="1"/>
</dbReference>
<evidence type="ECO:0000313" key="2">
    <source>
        <dbReference type="Proteomes" id="UP000254621"/>
    </source>
</evidence>
<sequence length="170" mass="18536">MVGFNLTNMAGSQTDIYGSNRVVYISQGKAAPQGVLTANAFPHMVLNRMLGRKDKGNGGFEAAGQSNTYVALLVESAETFDIEEPLYVGFYKAIGQDPSQNMQTNNASEQRQTNDVTFKAAERGDDGFGAWYYVDMPAYSKEHMFEDFFPGADVSKFTTTGEDISPAPQG</sequence>
<dbReference type="InterPro" id="IPR006724">
    <property type="entry name" value="Phage_TTP"/>
</dbReference>
<accession>A0A380P9A0</accession>
<gene>
    <name evidence="1" type="ORF">NCTC13645_02580</name>
</gene>
<evidence type="ECO:0000313" key="1">
    <source>
        <dbReference type="EMBL" id="SUP61424.1"/>
    </source>
</evidence>